<reference evidence="1" key="1">
    <citation type="journal article" date="2021" name="PeerJ">
        <title>Extensive microbial diversity within the chicken gut microbiome revealed by metagenomics and culture.</title>
        <authorList>
            <person name="Gilroy R."/>
            <person name="Ravi A."/>
            <person name="Getino M."/>
            <person name="Pursley I."/>
            <person name="Horton D.L."/>
            <person name="Alikhan N.F."/>
            <person name="Baker D."/>
            <person name="Gharbi K."/>
            <person name="Hall N."/>
            <person name="Watson M."/>
            <person name="Adriaenssens E.M."/>
            <person name="Foster-Nyarko E."/>
            <person name="Jarju S."/>
            <person name="Secka A."/>
            <person name="Antonio M."/>
            <person name="Oren A."/>
            <person name="Chaudhuri R.R."/>
            <person name="La Ragione R."/>
            <person name="Hildebrand F."/>
            <person name="Pallen M.J."/>
        </authorList>
    </citation>
    <scope>NUCLEOTIDE SEQUENCE</scope>
    <source>
        <strain evidence="1">CHK195-6426</strain>
    </source>
</reference>
<comment type="caution">
    <text evidence="1">The sequence shown here is derived from an EMBL/GenBank/DDBJ whole genome shotgun (WGS) entry which is preliminary data.</text>
</comment>
<evidence type="ECO:0000313" key="2">
    <source>
        <dbReference type="Proteomes" id="UP000824265"/>
    </source>
</evidence>
<dbReference type="Pfam" id="PF09660">
    <property type="entry name" value="DUF2397"/>
    <property type="match status" value="1"/>
</dbReference>
<dbReference type="InterPro" id="IPR013493">
    <property type="entry name" value="CHP02677"/>
</dbReference>
<name>A0A9D1R6U8_9FIRM</name>
<organism evidence="1 2">
    <name type="scientific">Candidatus Acetatifactor stercoripullorum</name>
    <dbReference type="NCBI Taxonomy" id="2838414"/>
    <lineage>
        <taxon>Bacteria</taxon>
        <taxon>Bacillati</taxon>
        <taxon>Bacillota</taxon>
        <taxon>Clostridia</taxon>
        <taxon>Lachnospirales</taxon>
        <taxon>Lachnospiraceae</taxon>
        <taxon>Acetatifactor</taxon>
    </lineage>
</organism>
<dbReference type="NCBIfam" id="TIGR02677">
    <property type="entry name" value="TIGR02677 family protein"/>
    <property type="match status" value="1"/>
</dbReference>
<proteinExistence type="predicted"/>
<dbReference type="AlphaFoldDB" id="A0A9D1R6U8"/>
<dbReference type="Proteomes" id="UP000824265">
    <property type="component" value="Unassembled WGS sequence"/>
</dbReference>
<reference evidence="1" key="2">
    <citation type="submission" date="2021-04" db="EMBL/GenBank/DDBJ databases">
        <authorList>
            <person name="Gilroy R."/>
        </authorList>
    </citation>
    <scope>NUCLEOTIDE SEQUENCE</scope>
    <source>
        <strain evidence="1">CHK195-6426</strain>
    </source>
</reference>
<protein>
    <submittedName>
        <fullName evidence="1">TIGR02677 family protein</fullName>
    </submittedName>
</protein>
<evidence type="ECO:0000313" key="1">
    <source>
        <dbReference type="EMBL" id="HIW81950.1"/>
    </source>
</evidence>
<accession>A0A9D1R6U8</accession>
<dbReference type="EMBL" id="DXGH01000057">
    <property type="protein sequence ID" value="HIW81950.1"/>
    <property type="molecule type" value="Genomic_DNA"/>
</dbReference>
<gene>
    <name evidence="1" type="ORF">H9742_10630</name>
</gene>
<sequence length="489" mass="58582">MQHLEAINETSYLSVPNAGTYRKIMRYFYREYEKMHFQLYKEDVYTLLKEENEFADYTMNQLEMDLEALVKWKNLTPLQDPGRVYTIADYKNKQYRYTMSEYAVEIERLTVRLENIFMESGNLSTNFFVRLEKSLEEAEIMQGAGLKEVNEWWSLLQEDFKRLNQNYQDYLRDFYSGKTEHLMKSVEFVLHKDKFIKYLTDFVQELQHHSKRIEQILMRQMPVIEGVVLEKVIESERDIPHAFLESHGNLEPNIRENVMGKWDSLKRWFIDTQGKDCESRKVLKITNDVIRSIIQNAALIVQLQNWGISRKDDYRKFLEMFLKCENMEEAHCLSAHVFGIQNIQHFKTNCLREEEGINNSIYEESPVEFYIKPHSRNYREKKDKRGFSDKSLEKMMQREAYLQSVKRQKEIVMRYVKDNKIVFSEIEEPISEMTKNMFLQWITMANMNSQKQGQTEFGQEYRLIQKEGTCVLKCEDGDLTMPAYIVEFK</sequence>